<reference evidence="3" key="1">
    <citation type="submission" date="2016-01" db="EMBL/GenBank/DDBJ databases">
        <authorList>
            <person name="Peeters C."/>
        </authorList>
    </citation>
    <scope>NUCLEOTIDE SEQUENCE [LARGE SCALE GENOMIC DNA]</scope>
    <source>
        <strain evidence="3">LMG 22934</strain>
    </source>
</reference>
<feature type="region of interest" description="Disordered" evidence="1">
    <location>
        <begin position="22"/>
        <end position="93"/>
    </location>
</feature>
<evidence type="ECO:0000256" key="1">
    <source>
        <dbReference type="SAM" id="MobiDB-lite"/>
    </source>
</evidence>
<comment type="caution">
    <text evidence="3">The sequence shown here is derived from an EMBL/GenBank/DDBJ whole genome shotgun (WGS) entry which is preliminary data.</text>
</comment>
<name>A0A158IWE5_9BURK</name>
<protein>
    <recommendedName>
        <fullName evidence="5">Late embryogenesis abundant protein</fullName>
    </recommendedName>
</protein>
<dbReference type="OrthoDB" id="9133585at2"/>
<sequence length="93" mass="9087">MKRTKSIAVVGALAFALSAPVFAQGGGSNSEGGKPSGPDSGLAASAPHHAKHKKEKGTGGTTLHQENKANKLKGASAAKAASALGTNDKGAPQ</sequence>
<evidence type="ECO:0000313" key="4">
    <source>
        <dbReference type="Proteomes" id="UP000054977"/>
    </source>
</evidence>
<dbReference type="AlphaFoldDB" id="A0A158IWE5"/>
<keyword evidence="2" id="KW-0732">Signal</keyword>
<accession>A0A158IWE5</accession>
<dbReference type="Proteomes" id="UP000054977">
    <property type="component" value="Unassembled WGS sequence"/>
</dbReference>
<evidence type="ECO:0000313" key="3">
    <source>
        <dbReference type="EMBL" id="SAL60907.1"/>
    </source>
</evidence>
<proteinExistence type="predicted"/>
<dbReference type="STRING" id="326474.AWB65_05521"/>
<evidence type="ECO:0008006" key="5">
    <source>
        <dbReference type="Google" id="ProtNLM"/>
    </source>
</evidence>
<feature type="compositionally biased region" description="Low complexity" evidence="1">
    <location>
        <begin position="72"/>
        <end position="85"/>
    </location>
</feature>
<keyword evidence="4" id="KW-1185">Reference proteome</keyword>
<dbReference type="EMBL" id="FCNW02000046">
    <property type="protein sequence ID" value="SAL60907.1"/>
    <property type="molecule type" value="Genomic_DNA"/>
</dbReference>
<evidence type="ECO:0000256" key="2">
    <source>
        <dbReference type="SAM" id="SignalP"/>
    </source>
</evidence>
<dbReference type="RefSeq" id="WP_087670186.1">
    <property type="nucleotide sequence ID" value="NZ_FCNW02000046.1"/>
</dbReference>
<organism evidence="3 4">
    <name type="scientific">Caballeronia humi</name>
    <dbReference type="NCBI Taxonomy" id="326474"/>
    <lineage>
        <taxon>Bacteria</taxon>
        <taxon>Pseudomonadati</taxon>
        <taxon>Pseudomonadota</taxon>
        <taxon>Betaproteobacteria</taxon>
        <taxon>Burkholderiales</taxon>
        <taxon>Burkholderiaceae</taxon>
        <taxon>Caballeronia</taxon>
    </lineage>
</organism>
<gene>
    <name evidence="3" type="ORF">AWB65_05521</name>
</gene>
<feature type="signal peptide" evidence="2">
    <location>
        <begin position="1"/>
        <end position="23"/>
    </location>
</feature>
<feature type="chain" id="PRO_5011114497" description="Late embryogenesis abundant protein" evidence="2">
    <location>
        <begin position="24"/>
        <end position="93"/>
    </location>
</feature>